<protein>
    <recommendedName>
        <fullName evidence="3">endo-1,4-beta-xylanase</fullName>
        <ecNumber evidence="3">3.2.1.8</ecNumber>
    </recommendedName>
</protein>
<evidence type="ECO:0000313" key="12">
    <source>
        <dbReference type="Proteomes" id="UP000295706"/>
    </source>
</evidence>
<evidence type="ECO:0000256" key="4">
    <source>
        <dbReference type="ARBA" id="ARBA00022651"/>
    </source>
</evidence>
<evidence type="ECO:0000256" key="3">
    <source>
        <dbReference type="ARBA" id="ARBA00012590"/>
    </source>
</evidence>
<feature type="domain" description="GH10" evidence="10">
    <location>
        <begin position="72"/>
        <end position="282"/>
    </location>
</feature>
<evidence type="ECO:0000256" key="9">
    <source>
        <dbReference type="ARBA" id="ARBA00023326"/>
    </source>
</evidence>
<keyword evidence="8" id="KW-0326">Glycosidase</keyword>
<dbReference type="SUPFAM" id="SSF51445">
    <property type="entry name" value="(Trans)glycosidases"/>
    <property type="match status" value="1"/>
</dbReference>
<sequence>MKKEIQLNSMPLLIRMLSFCFIHFFPIKSPGQNTDKQKVEAQLLSQARQNIEKFRKGDALLTFTDMQGKPLSGVKIEINQQTQDFLFGNLSEEMFSPRLSAEEVRKFQERFTELFNFTELTVKWAPYEKEQGKPEWQKLQQKLDWCKLNGITPKGHTLGWTNMSGTPPWVLKVPPDLATDLYKARIQNLVGGFKNQMKMWDVVNEPVTTIPWESALKDNVFGESKIDEGTRYDVKGITLDQTVSWVEKSYKWAFEADSAGDFIINEFYVIAKPEVRKNFISW</sequence>
<dbReference type="AlphaFoldDB" id="A0A4R4KHI3"/>
<keyword evidence="12" id="KW-1185">Reference proteome</keyword>
<evidence type="ECO:0000313" key="11">
    <source>
        <dbReference type="EMBL" id="TDB67498.1"/>
    </source>
</evidence>
<evidence type="ECO:0000256" key="7">
    <source>
        <dbReference type="ARBA" id="ARBA00023277"/>
    </source>
</evidence>
<reference evidence="11 12" key="1">
    <citation type="submission" date="2019-02" db="EMBL/GenBank/DDBJ databases">
        <title>Arundinibacter roseus gen. nov., sp. nov., a new member of the family Cytophagaceae.</title>
        <authorList>
            <person name="Szuroczki S."/>
            <person name="Khayer B."/>
            <person name="Sproer C."/>
            <person name="Toumi M."/>
            <person name="Szabo A."/>
            <person name="Felfoldi T."/>
            <person name="Schumann P."/>
            <person name="Toth E."/>
        </authorList>
    </citation>
    <scope>NUCLEOTIDE SEQUENCE [LARGE SCALE GENOMIC DNA]</scope>
    <source>
        <strain evidence="11 12">DMA-k-7a</strain>
    </source>
</reference>
<dbReference type="GO" id="GO:0045493">
    <property type="term" value="P:xylan catabolic process"/>
    <property type="evidence" value="ECO:0007669"/>
    <property type="project" value="UniProtKB-KW"/>
</dbReference>
<accession>A0A4R4KHI3</accession>
<dbReference type="InterPro" id="IPR044846">
    <property type="entry name" value="GH10"/>
</dbReference>
<comment type="similarity">
    <text evidence="2">Belongs to the glycosyl hydrolase 10 (cellulase F) family.</text>
</comment>
<dbReference type="EMBL" id="SMJU01000003">
    <property type="protein sequence ID" value="TDB67498.1"/>
    <property type="molecule type" value="Genomic_DNA"/>
</dbReference>
<evidence type="ECO:0000256" key="1">
    <source>
        <dbReference type="ARBA" id="ARBA00000681"/>
    </source>
</evidence>
<proteinExistence type="inferred from homology"/>
<dbReference type="OrthoDB" id="9809277at2"/>
<gene>
    <name evidence="11" type="ORF">EZE20_06015</name>
</gene>
<name>A0A4R4KHI3_9BACT</name>
<evidence type="ECO:0000256" key="6">
    <source>
        <dbReference type="ARBA" id="ARBA00022801"/>
    </source>
</evidence>
<dbReference type="GO" id="GO:0031176">
    <property type="term" value="F:endo-1,4-beta-xylanase activity"/>
    <property type="evidence" value="ECO:0007669"/>
    <property type="project" value="UniProtKB-EC"/>
</dbReference>
<evidence type="ECO:0000256" key="2">
    <source>
        <dbReference type="ARBA" id="ARBA00007495"/>
    </source>
</evidence>
<keyword evidence="5" id="KW-0732">Signal</keyword>
<keyword evidence="4" id="KW-0858">Xylan degradation</keyword>
<dbReference type="PANTHER" id="PTHR31490:SF88">
    <property type="entry name" value="BETA-XYLANASE"/>
    <property type="match status" value="1"/>
</dbReference>
<dbReference type="EC" id="3.2.1.8" evidence="3"/>
<keyword evidence="7" id="KW-0119">Carbohydrate metabolism</keyword>
<keyword evidence="6" id="KW-0378">Hydrolase</keyword>
<evidence type="ECO:0000259" key="10">
    <source>
        <dbReference type="PROSITE" id="PS51760"/>
    </source>
</evidence>
<comment type="caution">
    <text evidence="11">The sequence shown here is derived from an EMBL/GenBank/DDBJ whole genome shotgun (WGS) entry which is preliminary data.</text>
</comment>
<evidence type="ECO:0000256" key="8">
    <source>
        <dbReference type="ARBA" id="ARBA00023295"/>
    </source>
</evidence>
<keyword evidence="9" id="KW-0624">Polysaccharide degradation</keyword>
<comment type="catalytic activity">
    <reaction evidence="1">
        <text>Endohydrolysis of (1-&gt;4)-beta-D-xylosidic linkages in xylans.</text>
        <dbReference type="EC" id="3.2.1.8"/>
    </reaction>
</comment>
<dbReference type="InterPro" id="IPR017853">
    <property type="entry name" value="GH"/>
</dbReference>
<dbReference type="Proteomes" id="UP000295706">
    <property type="component" value="Unassembled WGS sequence"/>
</dbReference>
<dbReference type="PANTHER" id="PTHR31490">
    <property type="entry name" value="GLYCOSYL HYDROLASE"/>
    <property type="match status" value="1"/>
</dbReference>
<dbReference type="PROSITE" id="PS51760">
    <property type="entry name" value="GH10_2"/>
    <property type="match status" value="1"/>
</dbReference>
<dbReference type="Pfam" id="PF00331">
    <property type="entry name" value="Glyco_hydro_10"/>
    <property type="match status" value="1"/>
</dbReference>
<evidence type="ECO:0000256" key="5">
    <source>
        <dbReference type="ARBA" id="ARBA00022729"/>
    </source>
</evidence>
<dbReference type="Gene3D" id="3.20.20.80">
    <property type="entry name" value="Glycosidases"/>
    <property type="match status" value="1"/>
</dbReference>
<organism evidence="11 12">
    <name type="scientific">Arundinibacter roseus</name>
    <dbReference type="NCBI Taxonomy" id="2070510"/>
    <lineage>
        <taxon>Bacteria</taxon>
        <taxon>Pseudomonadati</taxon>
        <taxon>Bacteroidota</taxon>
        <taxon>Cytophagia</taxon>
        <taxon>Cytophagales</taxon>
        <taxon>Spirosomataceae</taxon>
        <taxon>Arundinibacter</taxon>
    </lineage>
</organism>
<dbReference type="InterPro" id="IPR001000">
    <property type="entry name" value="GH10_dom"/>
</dbReference>